<evidence type="ECO:0000313" key="2">
    <source>
        <dbReference type="EMBL" id="AQQ02400.1"/>
    </source>
</evidence>
<name>A0ABN4WLF2_9HYPH</name>
<keyword evidence="1" id="KW-0732">Signal</keyword>
<protein>
    <submittedName>
        <fullName evidence="2">Uncharacterized protein</fullName>
    </submittedName>
</protein>
<dbReference type="EMBL" id="CP019630">
    <property type="protein sequence ID" value="AQQ02400.1"/>
    <property type="molecule type" value="Genomic_DNA"/>
</dbReference>
<dbReference type="Proteomes" id="UP000188174">
    <property type="component" value="Chromosome"/>
</dbReference>
<feature type="signal peptide" evidence="1">
    <location>
        <begin position="1"/>
        <end position="25"/>
    </location>
</feature>
<feature type="chain" id="PRO_5047321109" evidence="1">
    <location>
        <begin position="26"/>
        <end position="113"/>
    </location>
</feature>
<evidence type="ECO:0000313" key="3">
    <source>
        <dbReference type="Proteomes" id="UP000188174"/>
    </source>
</evidence>
<evidence type="ECO:0000256" key="1">
    <source>
        <dbReference type="SAM" id="SignalP"/>
    </source>
</evidence>
<proteinExistence type="predicted"/>
<accession>A0ABN4WLF2</accession>
<keyword evidence="3" id="KW-1185">Reference proteome</keyword>
<reference evidence="2 3" key="1">
    <citation type="submission" date="2017-02" db="EMBL/GenBank/DDBJ databases">
        <authorList>
            <person name="Jeong S."/>
        </authorList>
    </citation>
    <scope>NUCLEOTIDE SEQUENCE [LARGE SCALE GENOMIC DNA]</scope>
    <source>
        <strain evidence="2 3">RMAR6-6</strain>
    </source>
</reference>
<gene>
    <name evidence="2" type="ORF">B0E33_01345</name>
</gene>
<organism evidence="2 3">
    <name type="scientific">Roseibium algicola</name>
    <dbReference type="NCBI Taxonomy" id="2857014"/>
    <lineage>
        <taxon>Bacteria</taxon>
        <taxon>Pseudomonadati</taxon>
        <taxon>Pseudomonadota</taxon>
        <taxon>Alphaproteobacteria</taxon>
        <taxon>Hyphomicrobiales</taxon>
        <taxon>Stappiaceae</taxon>
        <taxon>Roseibium</taxon>
    </lineage>
</organism>
<sequence length="113" mass="12295">MNRRDFTRGSMLAMTAGFTSTQATATALQALKNRADAAWSQIMADYNAGMESPDQTALKAVFDEAISTPAEDARDIAIKVYIGTIEFDDLMNEEVLLSAAKDAKRLLSLPEFA</sequence>